<name>A0ABT2EU10_9BACT</name>
<evidence type="ECO:0000313" key="1">
    <source>
        <dbReference type="EMBL" id="MCS3921144.1"/>
    </source>
</evidence>
<proteinExistence type="predicted"/>
<comment type="caution">
    <text evidence="1">The sequence shown here is derived from an EMBL/GenBank/DDBJ whole genome shotgun (WGS) entry which is preliminary data.</text>
</comment>
<dbReference type="RefSeq" id="WP_259102012.1">
    <property type="nucleotide sequence ID" value="NZ_CP130454.1"/>
</dbReference>
<protein>
    <submittedName>
        <fullName evidence="1">Uncharacterized protein</fullName>
    </submittedName>
</protein>
<organism evidence="1 2">
    <name type="scientific">Candidatus Fervidibacter sacchari</name>
    <dbReference type="NCBI Taxonomy" id="1448929"/>
    <lineage>
        <taxon>Bacteria</taxon>
        <taxon>Candidatus Fervidibacterota</taxon>
        <taxon>Candidatus Fervidibacter</taxon>
    </lineage>
</organism>
<dbReference type="Proteomes" id="UP001204798">
    <property type="component" value="Unassembled WGS sequence"/>
</dbReference>
<accession>A0ABT2EU10</accession>
<sequence length="116" mass="13001">MKIKESARVVAPPFVLTQLILFAMNVVTPEKMIVQRVTIAAQLVYGDIMIAKKALTIPFNAVTLLIFQRWTVRIMNVMPKDQSSVPLISESALNSEMRADRKQLGMGVGIVIFLVW</sequence>
<evidence type="ECO:0000313" key="2">
    <source>
        <dbReference type="Proteomes" id="UP001204798"/>
    </source>
</evidence>
<gene>
    <name evidence="1" type="ORF">M2350_003585</name>
</gene>
<reference evidence="1 2" key="1">
    <citation type="submission" date="2022-08" db="EMBL/GenBank/DDBJ databases">
        <title>Bacterial and archaeal communities from various locations to study Microbial Dark Matter (Phase II).</title>
        <authorList>
            <person name="Stepanauskas R."/>
        </authorList>
    </citation>
    <scope>NUCLEOTIDE SEQUENCE [LARGE SCALE GENOMIC DNA]</scope>
    <source>
        <strain evidence="1 2">PD1</strain>
    </source>
</reference>
<dbReference type="EMBL" id="JANUCP010000009">
    <property type="protein sequence ID" value="MCS3921144.1"/>
    <property type="molecule type" value="Genomic_DNA"/>
</dbReference>
<keyword evidence="2" id="KW-1185">Reference proteome</keyword>